<dbReference type="InterPro" id="IPR029069">
    <property type="entry name" value="HotDog_dom_sf"/>
</dbReference>
<dbReference type="Pfam" id="PF13279">
    <property type="entry name" value="4HBT_2"/>
    <property type="match status" value="1"/>
</dbReference>
<dbReference type="PANTHER" id="PTHR31793">
    <property type="entry name" value="4-HYDROXYBENZOYL-COA THIOESTERASE FAMILY MEMBER"/>
    <property type="match status" value="1"/>
</dbReference>
<reference evidence="3" key="1">
    <citation type="submission" date="2018-06" db="EMBL/GenBank/DDBJ databases">
        <authorList>
            <person name="Zhirakovskaya E."/>
        </authorList>
    </citation>
    <scope>NUCLEOTIDE SEQUENCE</scope>
</reference>
<dbReference type="GO" id="GO:0047617">
    <property type="term" value="F:fatty acyl-CoA hydrolase activity"/>
    <property type="evidence" value="ECO:0007669"/>
    <property type="project" value="TreeGrafter"/>
</dbReference>
<dbReference type="InterPro" id="IPR006684">
    <property type="entry name" value="YbgC/YbaW"/>
</dbReference>
<accession>A0A3B0UW99</accession>
<keyword evidence="2" id="KW-0378">Hydrolase</keyword>
<feature type="non-terminal residue" evidence="3">
    <location>
        <position position="91"/>
    </location>
</feature>
<comment type="similarity">
    <text evidence="1">Belongs to the 4-hydroxybenzoyl-CoA thioesterase family.</text>
</comment>
<evidence type="ECO:0000313" key="3">
    <source>
        <dbReference type="EMBL" id="VAW35425.1"/>
    </source>
</evidence>
<protein>
    <submittedName>
        <fullName evidence="3">Tol-Pal system-associated acyl-CoA thioesterase</fullName>
    </submittedName>
</protein>
<dbReference type="PANTHER" id="PTHR31793:SF27">
    <property type="entry name" value="NOVEL THIOESTERASE SUPERFAMILY DOMAIN AND SAPOSIN A-TYPE DOMAIN CONTAINING PROTEIN (0610012H03RIK)"/>
    <property type="match status" value="1"/>
</dbReference>
<sequence length="91" mass="10592">MADSTQIEMTAPHFCRARVLYGDTDAGGVVYYGNYLRYFEQGRTELMRERGISYRELEDRGLIMPVVEAYSRYKASARYDDLIEIATTFAW</sequence>
<dbReference type="NCBIfam" id="TIGR00051">
    <property type="entry name" value="YbgC/FadM family acyl-CoA thioesterase"/>
    <property type="match status" value="1"/>
</dbReference>
<evidence type="ECO:0000256" key="1">
    <source>
        <dbReference type="ARBA" id="ARBA00005953"/>
    </source>
</evidence>
<name>A0A3B0UW99_9ZZZZ</name>
<gene>
    <name evidence="3" type="ORF">MNBD_DELTA03-610</name>
</gene>
<dbReference type="EMBL" id="UOEX01000130">
    <property type="protein sequence ID" value="VAW35425.1"/>
    <property type="molecule type" value="Genomic_DNA"/>
</dbReference>
<dbReference type="CDD" id="cd00586">
    <property type="entry name" value="4HBT"/>
    <property type="match status" value="1"/>
</dbReference>
<evidence type="ECO:0000256" key="2">
    <source>
        <dbReference type="ARBA" id="ARBA00022801"/>
    </source>
</evidence>
<organism evidence="3">
    <name type="scientific">hydrothermal vent metagenome</name>
    <dbReference type="NCBI Taxonomy" id="652676"/>
    <lineage>
        <taxon>unclassified sequences</taxon>
        <taxon>metagenomes</taxon>
        <taxon>ecological metagenomes</taxon>
    </lineage>
</organism>
<dbReference type="SUPFAM" id="SSF54637">
    <property type="entry name" value="Thioesterase/thiol ester dehydrase-isomerase"/>
    <property type="match status" value="1"/>
</dbReference>
<dbReference type="InterPro" id="IPR050563">
    <property type="entry name" value="4-hydroxybenzoyl-CoA_TE"/>
</dbReference>
<proteinExistence type="inferred from homology"/>
<dbReference type="Gene3D" id="3.10.129.10">
    <property type="entry name" value="Hotdog Thioesterase"/>
    <property type="match status" value="1"/>
</dbReference>
<dbReference type="AlphaFoldDB" id="A0A3B0UW99"/>